<dbReference type="PANTHER" id="PTHR31286">
    <property type="entry name" value="GLYCINE-RICH CELL WALL STRUCTURAL PROTEIN 1.8-LIKE"/>
    <property type="match status" value="1"/>
</dbReference>
<evidence type="ECO:0000313" key="3">
    <source>
        <dbReference type="EMBL" id="KFK42316.1"/>
    </source>
</evidence>
<protein>
    <recommendedName>
        <fullName evidence="2">DUF4283 domain-containing protein</fullName>
    </recommendedName>
</protein>
<sequence>MADNLRRAVQDLSLGAEDAPVPLPLDVCSDAFRANQFSLMGRSLMPRRQNLHAIVSTLPRNWGLTGLISGCMVDRRKFQFVFSSEDLMQSVLNRGLWAFNDRMLVLQRWNPSMDDLMLNSIPFWVQIRGIPLQYLDERVIRYVGVGEILNEGEVELMDYNPDVIAPVEFVRVQLKWNVDRPLKFQKIFQFQAGDEQVVADNHDDNGDDVDDVDPMADVELGEQDENEYAVHPEYGLETWDDFEADIAIVRGPEVAKRHHRFIQNLMEEDEANRSSLVAAQDTQTHAAENIDDLIMEWEERRNQNPPLQEYGSFLGIPRSVLLSKSMSSSVTNTYKRTTCIIRASNEISCEADVFDSGPSQKKQRVQIPIIEKRIVVSTSIQPKYEALQKIRCDYGDPATSTPPGSPNIRGAVGPIPPQVP</sequence>
<organism evidence="3 4">
    <name type="scientific">Arabis alpina</name>
    <name type="common">Alpine rock-cress</name>
    <dbReference type="NCBI Taxonomy" id="50452"/>
    <lineage>
        <taxon>Eukaryota</taxon>
        <taxon>Viridiplantae</taxon>
        <taxon>Streptophyta</taxon>
        <taxon>Embryophyta</taxon>
        <taxon>Tracheophyta</taxon>
        <taxon>Spermatophyta</taxon>
        <taxon>Magnoliopsida</taxon>
        <taxon>eudicotyledons</taxon>
        <taxon>Gunneridae</taxon>
        <taxon>Pentapetalae</taxon>
        <taxon>rosids</taxon>
        <taxon>malvids</taxon>
        <taxon>Brassicales</taxon>
        <taxon>Brassicaceae</taxon>
        <taxon>Arabideae</taxon>
        <taxon>Arabis</taxon>
    </lineage>
</organism>
<evidence type="ECO:0000259" key="2">
    <source>
        <dbReference type="Pfam" id="PF14111"/>
    </source>
</evidence>
<evidence type="ECO:0000256" key="1">
    <source>
        <dbReference type="SAM" id="MobiDB-lite"/>
    </source>
</evidence>
<reference evidence="4" key="1">
    <citation type="journal article" date="2015" name="Nat. Plants">
        <title>Genome expansion of Arabis alpina linked with retrotransposition and reduced symmetric DNA methylation.</title>
        <authorList>
            <person name="Willing E.M."/>
            <person name="Rawat V."/>
            <person name="Mandakova T."/>
            <person name="Maumus F."/>
            <person name="James G.V."/>
            <person name="Nordstroem K.J."/>
            <person name="Becker C."/>
            <person name="Warthmann N."/>
            <person name="Chica C."/>
            <person name="Szarzynska B."/>
            <person name="Zytnicki M."/>
            <person name="Albani M.C."/>
            <person name="Kiefer C."/>
            <person name="Bergonzi S."/>
            <person name="Castaings L."/>
            <person name="Mateos J.L."/>
            <person name="Berns M.C."/>
            <person name="Bujdoso N."/>
            <person name="Piofczyk T."/>
            <person name="de Lorenzo L."/>
            <person name="Barrero-Sicilia C."/>
            <person name="Mateos I."/>
            <person name="Piednoel M."/>
            <person name="Hagmann J."/>
            <person name="Chen-Min-Tao R."/>
            <person name="Iglesias-Fernandez R."/>
            <person name="Schuster S.C."/>
            <person name="Alonso-Blanco C."/>
            <person name="Roudier F."/>
            <person name="Carbonero P."/>
            <person name="Paz-Ares J."/>
            <person name="Davis S.J."/>
            <person name="Pecinka A."/>
            <person name="Quesneville H."/>
            <person name="Colot V."/>
            <person name="Lysak M.A."/>
            <person name="Weigel D."/>
            <person name="Coupland G."/>
            <person name="Schneeberger K."/>
        </authorList>
    </citation>
    <scope>NUCLEOTIDE SEQUENCE [LARGE SCALE GENOMIC DNA]</scope>
    <source>
        <strain evidence="4">cv. Pajares</strain>
    </source>
</reference>
<dbReference type="InterPro" id="IPR025558">
    <property type="entry name" value="DUF4283"/>
</dbReference>
<dbReference type="OrthoDB" id="1029220at2759"/>
<dbReference type="AlphaFoldDB" id="A0A087HJL4"/>
<dbReference type="Gramene" id="KFK42316">
    <property type="protein sequence ID" value="KFK42316"/>
    <property type="gene ID" value="AALP_AA2G240100"/>
</dbReference>
<name>A0A087HJL4_ARAAL</name>
<accession>A0A087HJL4</accession>
<dbReference type="PANTHER" id="PTHR31286:SF162">
    <property type="entry name" value="DUF4283 DOMAIN-CONTAINING PROTEIN-RELATED"/>
    <property type="match status" value="1"/>
</dbReference>
<gene>
    <name evidence="3" type="ordered locus">AALP_Aa2g240100</name>
</gene>
<dbReference type="Proteomes" id="UP000029120">
    <property type="component" value="Chromosome 2"/>
</dbReference>
<dbReference type="eggNOG" id="KOG1075">
    <property type="taxonomic scope" value="Eukaryota"/>
</dbReference>
<proteinExistence type="predicted"/>
<dbReference type="InterPro" id="IPR040256">
    <property type="entry name" value="At4g02000-like"/>
</dbReference>
<keyword evidence="4" id="KW-1185">Reference proteome</keyword>
<dbReference type="EMBL" id="CM002870">
    <property type="protein sequence ID" value="KFK42316.1"/>
    <property type="molecule type" value="Genomic_DNA"/>
</dbReference>
<dbReference type="Pfam" id="PF14111">
    <property type="entry name" value="DUF4283"/>
    <property type="match status" value="1"/>
</dbReference>
<evidence type="ECO:0000313" key="4">
    <source>
        <dbReference type="Proteomes" id="UP000029120"/>
    </source>
</evidence>
<feature type="region of interest" description="Disordered" evidence="1">
    <location>
        <begin position="396"/>
        <end position="420"/>
    </location>
</feature>
<feature type="domain" description="DUF4283" evidence="2">
    <location>
        <begin position="35"/>
        <end position="112"/>
    </location>
</feature>